<comment type="caution">
    <text evidence="3">The sequence shown here is derived from an EMBL/GenBank/DDBJ whole genome shotgun (WGS) entry which is preliminary data.</text>
</comment>
<dbReference type="PANTHER" id="PTHR11440">
    <property type="entry name" value="LECITHIN-CHOLESTEROL ACYLTRANSFERASE-RELATED"/>
    <property type="match status" value="1"/>
</dbReference>
<dbReference type="Gene3D" id="3.40.50.1820">
    <property type="entry name" value="alpha/beta hydrolase"/>
    <property type="match status" value="1"/>
</dbReference>
<name>A0AAV5GTA5_9BASI</name>
<feature type="transmembrane region" description="Helical" evidence="2">
    <location>
        <begin position="97"/>
        <end position="114"/>
    </location>
</feature>
<sequence>MAGIRRRNVPPPALDDEHDADVAASNKRQIPLFKRSSGQAGTAADEAKAVLDEATGRVSLDLPRTPYHELDLSDTFLTALHDAPFEPKKGWGKKRRLWFVFGGLLGLFAGWLFTEGDPLSSLANLDLDSFTSWDLQSILSDMPSLTALNVSELIAPGRDWLNSRANHFEVGRDAKARGLVKKHAVILVPGIISSGLESWSTQPDAAAFFRSRIWAGTSMLRAMIKSKDAWTKAMALDPFTGLDPDGYKVRAAQGLDAASAFIPGYWIWQKVIENLAVLNYDHDDLSLAAYDWRLSFYNLEVRDHYFSRLKMQIEFNLKVNGKKTVLVSHSMGSSLLLWFLKWVEAPEFGNGGDDWVERHISDWVNVAGTMLGVPKAMSALLSGEMRDTVEINQAAVYLLERFFSRSERAKLFRTWAGAASMVLKGGNDVWGDESGAPDDMNNSTLTDTIHPNLTLNDATSFILEKVSPAYQSMLASNFSYGFERSEEQLIKNNADHSKWSNPLEVQLPKAPSMRIYCLYGTGKETERAYFYQQGGYEHDESPTVDFAAPGAAAGEQAPVCLEPNCTDSTPRAPLDLPLQRRVWIDGSVTLDEKSVPKVRSGVVFGDGDGTVSLLSLGAMCVEGWQRPLYNPAGIKVVTHELLHSPLAFDPRGGPTTADHVDILGASELNDAILEVVAGQGHNVEEQYHSQIRDIARKIKWDGPSQPAVPY</sequence>
<dbReference type="Pfam" id="PF02450">
    <property type="entry name" value="LCAT"/>
    <property type="match status" value="2"/>
</dbReference>
<evidence type="ECO:0000313" key="4">
    <source>
        <dbReference type="Proteomes" id="UP001342314"/>
    </source>
</evidence>
<keyword evidence="2" id="KW-1133">Transmembrane helix</keyword>
<evidence type="ECO:0000256" key="1">
    <source>
        <dbReference type="SAM" id="MobiDB-lite"/>
    </source>
</evidence>
<protein>
    <recommendedName>
        <fullName evidence="5">Phospholipid:diacylglycerol acyltransferase</fullName>
    </recommendedName>
</protein>
<evidence type="ECO:0000313" key="3">
    <source>
        <dbReference type="EMBL" id="GJN92257.1"/>
    </source>
</evidence>
<gene>
    <name evidence="3" type="ORF">Rhopal_005287-T1</name>
</gene>
<evidence type="ECO:0000256" key="2">
    <source>
        <dbReference type="SAM" id="Phobius"/>
    </source>
</evidence>
<dbReference type="GO" id="GO:0006629">
    <property type="term" value="P:lipid metabolic process"/>
    <property type="evidence" value="ECO:0007669"/>
    <property type="project" value="InterPro"/>
</dbReference>
<keyword evidence="2" id="KW-0472">Membrane</keyword>
<dbReference type="EMBL" id="BQKY01000010">
    <property type="protein sequence ID" value="GJN92257.1"/>
    <property type="molecule type" value="Genomic_DNA"/>
</dbReference>
<evidence type="ECO:0008006" key="5">
    <source>
        <dbReference type="Google" id="ProtNLM"/>
    </source>
</evidence>
<keyword evidence="2" id="KW-0812">Transmembrane</keyword>
<dbReference type="GO" id="GO:0008374">
    <property type="term" value="F:O-acyltransferase activity"/>
    <property type="evidence" value="ECO:0007669"/>
    <property type="project" value="InterPro"/>
</dbReference>
<dbReference type="Proteomes" id="UP001342314">
    <property type="component" value="Unassembled WGS sequence"/>
</dbReference>
<dbReference type="InterPro" id="IPR003386">
    <property type="entry name" value="LACT/PDAT_acylTrfase"/>
</dbReference>
<dbReference type="AlphaFoldDB" id="A0AAV5GTA5"/>
<feature type="region of interest" description="Disordered" evidence="1">
    <location>
        <begin position="1"/>
        <end position="20"/>
    </location>
</feature>
<accession>A0AAV5GTA5</accession>
<keyword evidence="4" id="KW-1185">Reference proteome</keyword>
<organism evidence="3 4">
    <name type="scientific">Rhodotorula paludigena</name>
    <dbReference type="NCBI Taxonomy" id="86838"/>
    <lineage>
        <taxon>Eukaryota</taxon>
        <taxon>Fungi</taxon>
        <taxon>Dikarya</taxon>
        <taxon>Basidiomycota</taxon>
        <taxon>Pucciniomycotina</taxon>
        <taxon>Microbotryomycetes</taxon>
        <taxon>Sporidiobolales</taxon>
        <taxon>Sporidiobolaceae</taxon>
        <taxon>Rhodotorula</taxon>
    </lineage>
</organism>
<reference evidence="3 4" key="1">
    <citation type="submission" date="2021-12" db="EMBL/GenBank/DDBJ databases">
        <title>High titer production of polyol ester of fatty acids by Rhodotorula paludigena BS15 towards product separation-free biomass refinery.</title>
        <authorList>
            <person name="Mano J."/>
            <person name="Ono H."/>
            <person name="Tanaka T."/>
            <person name="Naito K."/>
            <person name="Sushida H."/>
            <person name="Ike M."/>
            <person name="Tokuyasu K."/>
            <person name="Kitaoka M."/>
        </authorList>
    </citation>
    <scope>NUCLEOTIDE SEQUENCE [LARGE SCALE GENOMIC DNA]</scope>
    <source>
        <strain evidence="3 4">BS15</strain>
    </source>
</reference>
<dbReference type="SUPFAM" id="SSF53474">
    <property type="entry name" value="alpha/beta-Hydrolases"/>
    <property type="match status" value="1"/>
</dbReference>
<proteinExistence type="predicted"/>
<dbReference type="InterPro" id="IPR029058">
    <property type="entry name" value="AB_hydrolase_fold"/>
</dbReference>